<evidence type="ECO:0000313" key="2">
    <source>
        <dbReference type="EMBL" id="KFM68861.1"/>
    </source>
</evidence>
<dbReference type="EMBL" id="KK116823">
    <property type="protein sequence ID" value="KFM68861.1"/>
    <property type="molecule type" value="Genomic_DNA"/>
</dbReference>
<proteinExistence type="predicted"/>
<feature type="non-terminal residue" evidence="2">
    <location>
        <position position="1"/>
    </location>
</feature>
<organism evidence="2 3">
    <name type="scientific">Stegodyphus mimosarum</name>
    <name type="common">African social velvet spider</name>
    <dbReference type="NCBI Taxonomy" id="407821"/>
    <lineage>
        <taxon>Eukaryota</taxon>
        <taxon>Metazoa</taxon>
        <taxon>Ecdysozoa</taxon>
        <taxon>Arthropoda</taxon>
        <taxon>Chelicerata</taxon>
        <taxon>Arachnida</taxon>
        <taxon>Araneae</taxon>
        <taxon>Araneomorphae</taxon>
        <taxon>Entelegynae</taxon>
        <taxon>Eresoidea</taxon>
        <taxon>Eresidae</taxon>
        <taxon>Stegodyphus</taxon>
    </lineage>
</organism>
<dbReference type="Proteomes" id="UP000054359">
    <property type="component" value="Unassembled WGS sequence"/>
</dbReference>
<feature type="region of interest" description="Disordered" evidence="1">
    <location>
        <begin position="34"/>
        <end position="82"/>
    </location>
</feature>
<feature type="non-terminal residue" evidence="2">
    <location>
        <position position="82"/>
    </location>
</feature>
<reference evidence="2 3" key="1">
    <citation type="submission" date="2013-11" db="EMBL/GenBank/DDBJ databases">
        <title>Genome sequencing of Stegodyphus mimosarum.</title>
        <authorList>
            <person name="Bechsgaard J."/>
        </authorList>
    </citation>
    <scope>NUCLEOTIDE SEQUENCE [LARGE SCALE GENOMIC DNA]</scope>
</reference>
<evidence type="ECO:0000313" key="3">
    <source>
        <dbReference type="Proteomes" id="UP000054359"/>
    </source>
</evidence>
<protein>
    <submittedName>
        <fullName evidence="2">Uncharacterized protein</fullName>
    </submittedName>
</protein>
<gene>
    <name evidence="2" type="ORF">X975_10132</name>
</gene>
<name>A0A087TUS2_STEMI</name>
<evidence type="ECO:0000256" key="1">
    <source>
        <dbReference type="SAM" id="MobiDB-lite"/>
    </source>
</evidence>
<accession>A0A087TUS2</accession>
<sequence length="82" mass="9262">SVQEVVQRQSIVVAAQRLAVTCENILGIKFFSKTREDSVSSKEKEKTAKDNRKVSKKRKSEEIHTDGDDSKTDEHITETANK</sequence>
<keyword evidence="3" id="KW-1185">Reference proteome</keyword>
<dbReference type="AlphaFoldDB" id="A0A087TUS2"/>